<dbReference type="Gramene" id="TuG1812G0300000684.01.T01">
    <property type="protein sequence ID" value="TuG1812G0300000684.01.T01.cds407020"/>
    <property type="gene ID" value="TuG1812G0300000684.01"/>
</dbReference>
<dbReference type="AlphaFoldDB" id="A0A8R7TS29"/>
<dbReference type="Proteomes" id="UP000015106">
    <property type="component" value="Chromosome 3"/>
</dbReference>
<reference evidence="1" key="2">
    <citation type="submission" date="2018-03" db="EMBL/GenBank/DDBJ databases">
        <title>The Triticum urartu genome reveals the dynamic nature of wheat genome evolution.</title>
        <authorList>
            <person name="Ling H."/>
            <person name="Ma B."/>
            <person name="Shi X."/>
            <person name="Liu H."/>
            <person name="Dong L."/>
            <person name="Sun H."/>
            <person name="Cao Y."/>
            <person name="Gao Q."/>
            <person name="Zheng S."/>
            <person name="Li Y."/>
            <person name="Yu Y."/>
            <person name="Du H."/>
            <person name="Qi M."/>
            <person name="Li Y."/>
            <person name="Yu H."/>
            <person name="Cui Y."/>
            <person name="Wang N."/>
            <person name="Chen C."/>
            <person name="Wu H."/>
            <person name="Zhao Y."/>
            <person name="Zhang J."/>
            <person name="Li Y."/>
            <person name="Zhou W."/>
            <person name="Zhang B."/>
            <person name="Hu W."/>
            <person name="Eijk M."/>
            <person name="Tang J."/>
            <person name="Witsenboer H."/>
            <person name="Zhao S."/>
            <person name="Li Z."/>
            <person name="Zhang A."/>
            <person name="Wang D."/>
            <person name="Liang C."/>
        </authorList>
    </citation>
    <scope>NUCLEOTIDE SEQUENCE [LARGE SCALE GENOMIC DNA]</scope>
    <source>
        <strain evidence="1">cv. G1812</strain>
    </source>
</reference>
<evidence type="ECO:0000313" key="2">
    <source>
        <dbReference type="Proteomes" id="UP000015106"/>
    </source>
</evidence>
<sequence>CWRSPPLGLTEKTGRIPLSLSLSCTSSSSLSALKHERPKIQIMMSGGGSLPLRLCSDVGS</sequence>
<reference evidence="2" key="1">
    <citation type="journal article" date="2013" name="Nature">
        <title>Draft genome of the wheat A-genome progenitor Triticum urartu.</title>
        <authorList>
            <person name="Ling H.Q."/>
            <person name="Zhao S."/>
            <person name="Liu D."/>
            <person name="Wang J."/>
            <person name="Sun H."/>
            <person name="Zhang C."/>
            <person name="Fan H."/>
            <person name="Li D."/>
            <person name="Dong L."/>
            <person name="Tao Y."/>
            <person name="Gao C."/>
            <person name="Wu H."/>
            <person name="Li Y."/>
            <person name="Cui Y."/>
            <person name="Guo X."/>
            <person name="Zheng S."/>
            <person name="Wang B."/>
            <person name="Yu K."/>
            <person name="Liang Q."/>
            <person name="Yang W."/>
            <person name="Lou X."/>
            <person name="Chen J."/>
            <person name="Feng M."/>
            <person name="Jian J."/>
            <person name="Zhang X."/>
            <person name="Luo G."/>
            <person name="Jiang Y."/>
            <person name="Liu J."/>
            <person name="Wang Z."/>
            <person name="Sha Y."/>
            <person name="Zhang B."/>
            <person name="Wu H."/>
            <person name="Tang D."/>
            <person name="Shen Q."/>
            <person name="Xue P."/>
            <person name="Zou S."/>
            <person name="Wang X."/>
            <person name="Liu X."/>
            <person name="Wang F."/>
            <person name="Yang Y."/>
            <person name="An X."/>
            <person name="Dong Z."/>
            <person name="Zhang K."/>
            <person name="Zhang X."/>
            <person name="Luo M.C."/>
            <person name="Dvorak J."/>
            <person name="Tong Y."/>
            <person name="Wang J."/>
            <person name="Yang H."/>
            <person name="Li Z."/>
            <person name="Wang D."/>
            <person name="Zhang A."/>
            <person name="Wang J."/>
        </authorList>
    </citation>
    <scope>NUCLEOTIDE SEQUENCE</scope>
    <source>
        <strain evidence="2">cv. G1812</strain>
    </source>
</reference>
<dbReference type="EnsemblPlants" id="TuG1812G0300000684.01.T01">
    <property type="protein sequence ID" value="TuG1812G0300000684.01.T01.cds407020"/>
    <property type="gene ID" value="TuG1812G0300000684.01"/>
</dbReference>
<evidence type="ECO:0000313" key="1">
    <source>
        <dbReference type="EnsemblPlants" id="TuG1812G0300000684.01.T01.cds407020"/>
    </source>
</evidence>
<proteinExistence type="predicted"/>
<name>A0A8R7TS29_TRIUA</name>
<protein>
    <submittedName>
        <fullName evidence="1">Uncharacterized protein</fullName>
    </submittedName>
</protein>
<organism evidence="1 2">
    <name type="scientific">Triticum urartu</name>
    <name type="common">Red wild einkorn</name>
    <name type="synonym">Crithodium urartu</name>
    <dbReference type="NCBI Taxonomy" id="4572"/>
    <lineage>
        <taxon>Eukaryota</taxon>
        <taxon>Viridiplantae</taxon>
        <taxon>Streptophyta</taxon>
        <taxon>Embryophyta</taxon>
        <taxon>Tracheophyta</taxon>
        <taxon>Spermatophyta</taxon>
        <taxon>Magnoliopsida</taxon>
        <taxon>Liliopsida</taxon>
        <taxon>Poales</taxon>
        <taxon>Poaceae</taxon>
        <taxon>BOP clade</taxon>
        <taxon>Pooideae</taxon>
        <taxon>Triticodae</taxon>
        <taxon>Triticeae</taxon>
        <taxon>Triticinae</taxon>
        <taxon>Triticum</taxon>
    </lineage>
</organism>
<accession>A0A8R7TS29</accession>
<keyword evidence="2" id="KW-1185">Reference proteome</keyword>
<reference evidence="1" key="3">
    <citation type="submission" date="2022-06" db="UniProtKB">
        <authorList>
            <consortium name="EnsemblPlants"/>
        </authorList>
    </citation>
    <scope>IDENTIFICATION</scope>
</reference>